<dbReference type="Gene3D" id="3.40.50.200">
    <property type="entry name" value="Peptidase S8/S53 domain"/>
    <property type="match status" value="1"/>
</dbReference>
<dbReference type="InterPro" id="IPR036852">
    <property type="entry name" value="Peptidase_S8/S53_dom_sf"/>
</dbReference>
<name>Q48854_LATSK</name>
<organism evidence="2">
    <name type="scientific">Latilactobacillus sakei</name>
    <name type="common">Lactobacillus sakei</name>
    <dbReference type="NCBI Taxonomy" id="1599"/>
    <lineage>
        <taxon>Bacteria</taxon>
        <taxon>Bacillati</taxon>
        <taxon>Bacillota</taxon>
        <taxon>Bacilli</taxon>
        <taxon>Lactobacillales</taxon>
        <taxon>Lactobacillaceae</taxon>
        <taxon>Latilactobacillus</taxon>
    </lineage>
</organism>
<dbReference type="RefSeq" id="WP_089535185.1">
    <property type="nucleotide sequence ID" value="NZ_CP016466.1"/>
</dbReference>
<dbReference type="SUPFAM" id="SSF52743">
    <property type="entry name" value="Subtilisin-like"/>
    <property type="match status" value="1"/>
</dbReference>
<feature type="active site" description="Charge relay system" evidence="1">
    <location>
        <position position="60"/>
    </location>
</feature>
<gene>
    <name evidence="2" type="primary">lasP</name>
</gene>
<protein>
    <submittedName>
        <fullName evidence="2">Serine protease</fullName>
    </submittedName>
</protein>
<proteinExistence type="inferred from homology"/>
<evidence type="ECO:0000256" key="1">
    <source>
        <dbReference type="PROSITE-ProRule" id="PRU01240"/>
    </source>
</evidence>
<dbReference type="InterPro" id="IPR000209">
    <property type="entry name" value="Peptidase_S8/S53_dom"/>
</dbReference>
<reference evidence="2" key="1">
    <citation type="journal article" date="1994" name="Appl. Environ. Microbiol.">
        <title>Transposition in Lactobacillus sake and its abolition of lactocin S production by insertion of IS1163, a new member of the IS3 family.</title>
        <authorList>
            <person name="Skaugen M."/>
        </authorList>
    </citation>
    <scope>NUCLEOTIDE SEQUENCE</scope>
    <source>
        <strain evidence="2">L45</strain>
    </source>
</reference>
<feature type="active site" description="Charge relay system" evidence="1">
    <location>
        <position position="33"/>
    </location>
</feature>
<reference evidence="2" key="2">
    <citation type="journal article" date="1994" name="J. Biol. Chem.">
        <title>In vivo conversion of L-serine to D-alanine in a ribosomally synthesized polypeptide.</title>
        <authorList>
            <person name="Skaugen M."/>
            <person name="Nissen-Meyer J."/>
            <person name="Jung G."/>
            <person name="Stevanovic S."/>
            <person name="Sletten K."/>
            <person name="Inger C."/>
            <person name="Abildgaard C.I."/>
            <person name="Nes I.F."/>
        </authorList>
    </citation>
    <scope>NUCLEOTIDE SEQUENCE</scope>
    <source>
        <strain evidence="2">L45</strain>
    </source>
</reference>
<comment type="similarity">
    <text evidence="1">Belongs to the peptidase S8 family.</text>
</comment>
<reference evidence="2" key="4">
    <citation type="journal article" date="2000" name="Microbiology">
        <title>Transposition in Lactobacillus sakei: inactivation of a second lactocin S operon by the insertion of IS1520, a new member of the IS3 family of insertion sequences.</title>
        <authorList>
            <person name="Skaugen M."/>
        </authorList>
    </citation>
    <scope>NUCLEOTIDE SEQUENCE</scope>
    <source>
        <strain evidence="2">L45</strain>
    </source>
</reference>
<dbReference type="Pfam" id="PF00082">
    <property type="entry name" value="Peptidase_S8"/>
    <property type="match status" value="1"/>
</dbReference>
<reference evidence="2" key="5">
    <citation type="journal article" date="2002" name="Appl. Environ. Microbiol.">
        <title>Identification, characterization, and expression of a second, bicistronic, operon involved in the production of lactocin S in Lactobacillus sakei L45.</title>
        <authorList>
            <person name="Skaugen M."/>
            <person name="Andersen E.L."/>
            <person name="Christie V.H."/>
            <person name="Nes I.F."/>
        </authorList>
    </citation>
    <scope>NUCLEOTIDE SEQUENCE</scope>
    <source>
        <strain evidence="2">L45</strain>
    </source>
</reference>
<dbReference type="CDD" id="cd00306">
    <property type="entry name" value="Peptidases_S8_S53"/>
    <property type="match status" value="1"/>
</dbReference>
<dbReference type="GO" id="GO:0004252">
    <property type="term" value="F:serine-type endopeptidase activity"/>
    <property type="evidence" value="ECO:0007669"/>
    <property type="project" value="UniProtKB-UniRule"/>
</dbReference>
<dbReference type="EMBL" id="Z54312">
    <property type="protein sequence ID" value="CAA91115.1"/>
    <property type="molecule type" value="Genomic_DNA"/>
</dbReference>
<dbReference type="PROSITE" id="PS51892">
    <property type="entry name" value="SUBTILASE"/>
    <property type="match status" value="1"/>
</dbReference>
<keyword evidence="1" id="KW-0720">Serine protease</keyword>
<evidence type="ECO:0000313" key="2">
    <source>
        <dbReference type="EMBL" id="CAA91115.1"/>
    </source>
</evidence>
<feature type="active site" description="Charge relay system" evidence="1">
    <location>
        <position position="239"/>
    </location>
</feature>
<sequence length="266" mass="29211">MTVLLRDINSAILTEYRLHMYSSRYTSSIALLDENINTTHSYLQKHFSSISGHNNTASIHGTAMAGVLSIASLSKQKLTVFNTLDKYHQRTRKSVISALKMAIINNFKLIIFPMSIILPKASNSTQKWVSDFNDVVALAKLNNATILSSAGNDGLNLDTLHPDYIALPQMISSIITIGALGTDWRIASYSNFGKCIDYFFPGGETTSEIITTIGTDAKNIDFQFIENVPRGFIKMIGTSLATGLFAGYALTVGIGSLQRFKSANFY</sequence>
<dbReference type="MEROPS" id="S08.093"/>
<accession>Q48854</accession>
<keyword evidence="1 2" id="KW-0645">Protease</keyword>
<dbReference type="GO" id="GO:0006508">
    <property type="term" value="P:proteolysis"/>
    <property type="evidence" value="ECO:0007669"/>
    <property type="project" value="UniProtKB-KW"/>
</dbReference>
<reference evidence="2" key="3">
    <citation type="journal article" date="1997" name="Mol. Gen. Genet.">
        <title>Organization and expression of a gene cluster involved in the biosynthesis of the lantibiotic lactocin S.</title>
        <authorList>
            <person name="Skaugen M."/>
        </authorList>
    </citation>
    <scope>NUCLEOTIDE SEQUENCE</scope>
    <source>
        <strain evidence="2">L45</strain>
    </source>
</reference>
<dbReference type="AlphaFoldDB" id="Q48854"/>
<keyword evidence="1" id="KW-0378">Hydrolase</keyword>